<dbReference type="OrthoDB" id="1698671at2"/>
<organism evidence="2 3">
    <name type="scientific">Heliophilum fasciatum</name>
    <dbReference type="NCBI Taxonomy" id="35700"/>
    <lineage>
        <taxon>Bacteria</taxon>
        <taxon>Bacillati</taxon>
        <taxon>Bacillota</taxon>
        <taxon>Clostridia</taxon>
        <taxon>Eubacteriales</taxon>
        <taxon>Heliobacteriaceae</taxon>
        <taxon>Heliophilum</taxon>
    </lineage>
</organism>
<feature type="domain" description="YqbQ/XkdQ" evidence="1">
    <location>
        <begin position="23"/>
        <end position="319"/>
    </location>
</feature>
<dbReference type="InterPro" id="IPR056937">
    <property type="entry name" value="YqbQ/XkdQ"/>
</dbReference>
<protein>
    <recommendedName>
        <fullName evidence="1">YqbQ/XkdQ domain-containing protein</fullName>
    </recommendedName>
</protein>
<keyword evidence="3" id="KW-1185">Reference proteome</keyword>
<reference evidence="2 3" key="1">
    <citation type="submission" date="2019-03" db="EMBL/GenBank/DDBJ databases">
        <title>Genomic Encyclopedia of Type Strains, Phase IV (KMG-IV): sequencing the most valuable type-strain genomes for metagenomic binning, comparative biology and taxonomic classification.</title>
        <authorList>
            <person name="Goeker M."/>
        </authorList>
    </citation>
    <scope>NUCLEOTIDE SEQUENCE [LARGE SCALE GENOMIC DNA]</scope>
    <source>
        <strain evidence="2 3">DSM 11170</strain>
    </source>
</reference>
<gene>
    <name evidence="2" type="ORF">EDD73_108130</name>
</gene>
<dbReference type="Pfam" id="PF24032">
    <property type="entry name" value="YQBQ"/>
    <property type="match status" value="1"/>
</dbReference>
<name>A0A4R2RQT2_9FIRM</name>
<dbReference type="EMBL" id="SLXT01000008">
    <property type="protein sequence ID" value="TCP64777.1"/>
    <property type="molecule type" value="Genomic_DNA"/>
</dbReference>
<proteinExistence type="predicted"/>
<dbReference type="Proteomes" id="UP000294813">
    <property type="component" value="Unassembled WGS sequence"/>
</dbReference>
<evidence type="ECO:0000313" key="2">
    <source>
        <dbReference type="EMBL" id="TCP64777.1"/>
    </source>
</evidence>
<evidence type="ECO:0000259" key="1">
    <source>
        <dbReference type="Pfam" id="PF24032"/>
    </source>
</evidence>
<dbReference type="AlphaFoldDB" id="A0A4R2RQT2"/>
<dbReference type="SUPFAM" id="SSF69279">
    <property type="entry name" value="Phage tail proteins"/>
    <property type="match status" value="1"/>
</dbReference>
<evidence type="ECO:0000313" key="3">
    <source>
        <dbReference type="Proteomes" id="UP000294813"/>
    </source>
</evidence>
<sequence>MLEVLIDNRNGNVWDITDIVDEVAWKTSRIGRPGSLEITFIQGGLYQDAAFTVNSGDIIRFRKDGVNVFYGYVFIVKGGRDEQVKITAYDQLRYLLASDTYVFKGVGAVDVIRRICGDFNLRVGTLDDTGYIIPALVEDGKKLLDIICKVLDLTLIATGKNYVFFDNFGELTLRNAADMLLDFVVGDGSLLCDYEFTRSIDDSYNRIKLVSDNKDTKKREVYIAEDGANMAKWGRLQLYQKINENMNAGQINELLNSLMAVHNREKKTLQVDAMGDPRVRAGCFVPIFIEQLGVGLPFLVDECSHRFSGTDHTMKLELKVI</sequence>
<accession>A0A4R2RQT2</accession>
<dbReference type="RefSeq" id="WP_131918916.1">
    <property type="nucleotide sequence ID" value="NZ_JAOQNU010000008.1"/>
</dbReference>
<comment type="caution">
    <text evidence="2">The sequence shown here is derived from an EMBL/GenBank/DDBJ whole genome shotgun (WGS) entry which is preliminary data.</text>
</comment>